<dbReference type="Pfam" id="PF17652">
    <property type="entry name" value="Glyco_hydro81C"/>
    <property type="match status" value="1"/>
</dbReference>
<proteinExistence type="inferred from homology"/>
<evidence type="ECO:0000259" key="12">
    <source>
        <dbReference type="Pfam" id="PF18962"/>
    </source>
</evidence>
<keyword evidence="7" id="KW-0961">Cell wall biogenesis/degradation</keyword>
<keyword evidence="9" id="KW-0732">Signal</keyword>
<dbReference type="InterPro" id="IPR040451">
    <property type="entry name" value="GH81_N"/>
</dbReference>
<keyword evidence="4" id="KW-0378">Hydrolase</keyword>
<comment type="caution">
    <text evidence="13">The sequence shown here is derived from an EMBL/GenBank/DDBJ whole genome shotgun (WGS) entry which is preliminary data.</text>
</comment>
<comment type="catalytic activity">
    <reaction evidence="1">
        <text>Hydrolysis of (1-&gt;3)-beta-D-glucosidic linkages in (1-&gt;3)-beta-D-glucans.</text>
        <dbReference type="EC" id="3.2.1.39"/>
    </reaction>
</comment>
<dbReference type="EMBL" id="JADIMG010000033">
    <property type="protein sequence ID" value="MBO8459341.1"/>
    <property type="molecule type" value="Genomic_DNA"/>
</dbReference>
<evidence type="ECO:0000259" key="11">
    <source>
        <dbReference type="Pfam" id="PF17652"/>
    </source>
</evidence>
<dbReference type="GO" id="GO:0000272">
    <property type="term" value="P:polysaccharide catabolic process"/>
    <property type="evidence" value="ECO:0007669"/>
    <property type="project" value="UniProtKB-KW"/>
</dbReference>
<comment type="similarity">
    <text evidence="2">Belongs to the glycosyl hydrolase 81 family.</text>
</comment>
<dbReference type="NCBIfam" id="TIGR04183">
    <property type="entry name" value="Por_Secre_tail"/>
    <property type="match status" value="1"/>
</dbReference>
<evidence type="ECO:0000313" key="13">
    <source>
        <dbReference type="EMBL" id="MBO8459341.1"/>
    </source>
</evidence>
<evidence type="ECO:0000256" key="7">
    <source>
        <dbReference type="ARBA" id="ARBA00023316"/>
    </source>
</evidence>
<name>A0A9D9HT18_9BACT</name>
<keyword evidence="5" id="KW-0119">Carbohydrate metabolism</keyword>
<reference evidence="13" key="1">
    <citation type="submission" date="2020-10" db="EMBL/GenBank/DDBJ databases">
        <authorList>
            <person name="Gilroy R."/>
        </authorList>
    </citation>
    <scope>NUCLEOTIDE SEQUENCE</scope>
    <source>
        <strain evidence="13">G3-3990</strain>
    </source>
</reference>
<dbReference type="Proteomes" id="UP000823641">
    <property type="component" value="Unassembled WGS sequence"/>
</dbReference>
<dbReference type="InterPro" id="IPR040720">
    <property type="entry name" value="GH81_C"/>
</dbReference>
<dbReference type="Gene3D" id="2.60.40.10">
    <property type="entry name" value="Immunoglobulins"/>
    <property type="match status" value="2"/>
</dbReference>
<dbReference type="GO" id="GO:0042973">
    <property type="term" value="F:glucan endo-1,3-beta-D-glucosidase activity"/>
    <property type="evidence" value="ECO:0007669"/>
    <property type="project" value="UniProtKB-EC"/>
</dbReference>
<dbReference type="PROSITE" id="PS52008">
    <property type="entry name" value="GH81"/>
    <property type="match status" value="1"/>
</dbReference>
<dbReference type="Pfam" id="PF18962">
    <property type="entry name" value="Por_Secre_tail"/>
    <property type="match status" value="1"/>
</dbReference>
<evidence type="ECO:0000259" key="10">
    <source>
        <dbReference type="Pfam" id="PF03639"/>
    </source>
</evidence>
<gene>
    <name evidence="13" type="ORF">IAA73_03275</name>
</gene>
<accession>A0A9D9HT18</accession>
<feature type="domain" description="Glycosyl hydrolase family 81 N-terminal" evidence="10">
    <location>
        <begin position="56"/>
        <end position="321"/>
    </location>
</feature>
<evidence type="ECO:0000256" key="5">
    <source>
        <dbReference type="ARBA" id="ARBA00023277"/>
    </source>
</evidence>
<reference evidence="13" key="2">
    <citation type="journal article" date="2021" name="PeerJ">
        <title>Extensive microbial diversity within the chicken gut microbiome revealed by metagenomics and culture.</title>
        <authorList>
            <person name="Gilroy R."/>
            <person name="Ravi A."/>
            <person name="Getino M."/>
            <person name="Pursley I."/>
            <person name="Horton D.L."/>
            <person name="Alikhan N.F."/>
            <person name="Baker D."/>
            <person name="Gharbi K."/>
            <person name="Hall N."/>
            <person name="Watson M."/>
            <person name="Adriaenssens E.M."/>
            <person name="Foster-Nyarko E."/>
            <person name="Jarju S."/>
            <person name="Secka A."/>
            <person name="Antonio M."/>
            <person name="Oren A."/>
            <person name="Chaudhuri R.R."/>
            <person name="La Ragione R."/>
            <person name="Hildebrand F."/>
            <person name="Pallen M.J."/>
        </authorList>
    </citation>
    <scope>NUCLEOTIDE SEQUENCE</scope>
    <source>
        <strain evidence="13">G3-3990</strain>
    </source>
</reference>
<evidence type="ECO:0000256" key="1">
    <source>
        <dbReference type="ARBA" id="ARBA00000382"/>
    </source>
</evidence>
<keyword evidence="6" id="KW-0326">Glycosidase</keyword>
<evidence type="ECO:0000256" key="2">
    <source>
        <dbReference type="ARBA" id="ARBA00010730"/>
    </source>
</evidence>
<dbReference type="InterPro" id="IPR013783">
    <property type="entry name" value="Ig-like_fold"/>
</dbReference>
<sequence length="1239" mass="137385">MNKILIAVILFLCSSIAQAAVITVGSGSYTTTFPGTDQAGRNQYPAGTPQLSGAAVGKPVPTNDWWSNLLINDHVSNLYAHPISMRTESQGLVLTYITRGVLDDVRPIIVGVSGLAASKCTVDDYSDWTVTMAWNDEAHGFKATAGLGMPFVYFEKNTTDQAQIQVNEGTARVEGEILLVENVRNGASFAIYAPTGSSWQQQANTYISDLGGKNYFSAAILPLQTTGSKIQTARNLQQYAYVFPTNTQANYSYNEQTAVVTTEFVVETQVKEGSNDKVLLGLFPHQWANLAAGQSLNETCIFNSIKGDIKICATNRFVVENTFRGILPTLPYVDTLSLGFSAEELTQKVNAIKNDQIDEWTDSYNDGQLLNRLIQTARIADEMNNQDALNTILNTVQQRLENWLTYTSGEVAFLFYYNEDWTAMLGYPAGHGQDNNLNDHHFHWGYFIHAAAFLEQYRPGWADQWKDMVNLLVRDAASYDRNDSMFPYLRNFSPYAGHCWANGFATFPQGNDQESTSESMQFNSALIHWGVITGNDEIRDLGIYLYTTEQTAIEEYWFDVYNRNFPANQQYALVSRVWGNDVDNGTFWTSDIAASYGIELYPIHGGSLYLGHNQEYVNRLWNEIKNNTGIMQNEANANLWHDVMWEFAAFTNPSEAIALYDSYPERTLKFGISDAQTYHWLHAMNALGKVDASVTADYPIAAVFNKGGRKSYVAHNYTGQTLVVNFSDGQTLTVPAKTMTVKSVGDIMPEVSIVSPTPEMTVFPGQTVEIEANAQDYSGNTITKVEFFVNDNSIGSDVEAPYVIDWTPEEVGTYSLVAQVTNSAGQVQTSESVQVMVLLEGDCEWTTTEASQGSFSEGYVLKITTEGNKVVVKSKILDREKVGVVTYLWRKDPFLETQMTEVNGWFEASISGVTLGETMELACKFAYSGGMSVTKYFEYTVGELCAVETPEDPSFNVSIESPSNGQIVAPNERILIQANVTAEAEIANVEFYVNDILIGNTAVAPYEMEWTNSGVGNYTLMAKMYGTDGKVATSEPVQVKVMQQRMDECYVLSNEASQGTFSQGYELNFETEGNDVIVQAKLLDDDKMGVVAYVWNKTPFAEYQMTATDDGFVVTIPEQLYGQVLELACKFAYAGGMSVTKYYEYTVGNNCEGTSSELALNNAFQLVCFPNPTADVINLQAHNKIELVQVYNMMGLCVVSSQPNLNSCQVNVCSLPAAYYVVSAYTADGKCYTVKFRKM</sequence>
<feature type="domain" description="Glycosyl hydrolase family 81 C-terminal" evidence="11">
    <location>
        <begin position="355"/>
        <end position="673"/>
    </location>
</feature>
<dbReference type="Pfam" id="PF03639">
    <property type="entry name" value="Glyco_hydro_81"/>
    <property type="match status" value="1"/>
</dbReference>
<dbReference type="Gene3D" id="2.70.98.30">
    <property type="entry name" value="Golgi alpha-mannosidase II, domain 4"/>
    <property type="match status" value="1"/>
</dbReference>
<feature type="chain" id="PRO_5038367133" description="glucan endo-1,3-beta-D-glucosidase" evidence="9">
    <location>
        <begin position="20"/>
        <end position="1239"/>
    </location>
</feature>
<evidence type="ECO:0000256" key="4">
    <source>
        <dbReference type="ARBA" id="ARBA00022801"/>
    </source>
</evidence>
<evidence type="ECO:0000256" key="6">
    <source>
        <dbReference type="ARBA" id="ARBA00023295"/>
    </source>
</evidence>
<evidence type="ECO:0000256" key="9">
    <source>
        <dbReference type="SAM" id="SignalP"/>
    </source>
</evidence>
<evidence type="ECO:0000256" key="8">
    <source>
        <dbReference type="ARBA" id="ARBA00023326"/>
    </source>
</evidence>
<dbReference type="Pfam" id="PF17957">
    <property type="entry name" value="Big_7"/>
    <property type="match status" value="2"/>
</dbReference>
<dbReference type="PANTHER" id="PTHR31983:SF0">
    <property type="entry name" value="GLUCAN ENDO-1,3-BETA-D-GLUCOSIDASE 2"/>
    <property type="match status" value="1"/>
</dbReference>
<keyword evidence="8" id="KW-0624">Polysaccharide degradation</keyword>
<dbReference type="GO" id="GO:0071555">
    <property type="term" value="P:cell wall organization"/>
    <property type="evidence" value="ECO:0007669"/>
    <property type="project" value="UniProtKB-KW"/>
</dbReference>
<feature type="domain" description="Secretion system C-terminal sorting" evidence="12">
    <location>
        <begin position="1169"/>
        <end position="1229"/>
    </location>
</feature>
<dbReference type="InterPro" id="IPR026444">
    <property type="entry name" value="Secre_tail"/>
</dbReference>
<dbReference type="EC" id="3.2.1.39" evidence="3"/>
<evidence type="ECO:0000313" key="14">
    <source>
        <dbReference type="Proteomes" id="UP000823641"/>
    </source>
</evidence>
<dbReference type="InterPro" id="IPR005200">
    <property type="entry name" value="Endo-beta-glucanase"/>
</dbReference>
<dbReference type="GO" id="GO:0052861">
    <property type="term" value="F:endo-1,3(4)-beta-glucanase activity"/>
    <property type="evidence" value="ECO:0007669"/>
    <property type="project" value="InterPro"/>
</dbReference>
<dbReference type="AlphaFoldDB" id="A0A9D9HT18"/>
<evidence type="ECO:0000256" key="3">
    <source>
        <dbReference type="ARBA" id="ARBA00012780"/>
    </source>
</evidence>
<dbReference type="PANTHER" id="PTHR31983">
    <property type="entry name" value="ENDO-1,3(4)-BETA-GLUCANASE 1"/>
    <property type="match status" value="1"/>
</dbReference>
<feature type="signal peptide" evidence="9">
    <location>
        <begin position="1"/>
        <end position="19"/>
    </location>
</feature>
<organism evidence="13 14">
    <name type="scientific">Candidatus Gallipaludibacter merdavium</name>
    <dbReference type="NCBI Taxonomy" id="2840839"/>
    <lineage>
        <taxon>Bacteria</taxon>
        <taxon>Pseudomonadati</taxon>
        <taxon>Bacteroidota</taxon>
        <taxon>Bacteroidia</taxon>
        <taxon>Bacteroidales</taxon>
        <taxon>Candidatus Gallipaludibacter</taxon>
    </lineage>
</organism>
<protein>
    <recommendedName>
        <fullName evidence="3">glucan endo-1,3-beta-D-glucosidase</fullName>
        <ecNumber evidence="3">3.2.1.39</ecNumber>
    </recommendedName>
</protein>